<dbReference type="InterPro" id="IPR050389">
    <property type="entry name" value="LysR-type_TF"/>
</dbReference>
<keyword evidence="4" id="KW-0804">Transcription</keyword>
<dbReference type="EMBL" id="JAHXDE010000003">
    <property type="protein sequence ID" value="MCT8505348.1"/>
    <property type="molecule type" value="Genomic_DNA"/>
</dbReference>
<dbReference type="InterPro" id="IPR005119">
    <property type="entry name" value="LysR_subst-bd"/>
</dbReference>
<dbReference type="PROSITE" id="PS50931">
    <property type="entry name" value="HTH_LYSR"/>
    <property type="match status" value="1"/>
</dbReference>
<comment type="caution">
    <text evidence="6">The sequence shown here is derived from an EMBL/GenBank/DDBJ whole genome shotgun (WGS) entry which is preliminary data.</text>
</comment>
<dbReference type="InterPro" id="IPR000847">
    <property type="entry name" value="LysR_HTH_N"/>
</dbReference>
<evidence type="ECO:0000256" key="1">
    <source>
        <dbReference type="ARBA" id="ARBA00009437"/>
    </source>
</evidence>
<evidence type="ECO:0000256" key="3">
    <source>
        <dbReference type="ARBA" id="ARBA00023125"/>
    </source>
</evidence>
<dbReference type="Pfam" id="PF03466">
    <property type="entry name" value="LysR_substrate"/>
    <property type="match status" value="1"/>
</dbReference>
<organism evidence="6 7">
    <name type="scientific">Chromohalobacter moromii</name>
    <dbReference type="NCBI Taxonomy" id="2860329"/>
    <lineage>
        <taxon>Bacteria</taxon>
        <taxon>Pseudomonadati</taxon>
        <taxon>Pseudomonadota</taxon>
        <taxon>Gammaproteobacteria</taxon>
        <taxon>Oceanospirillales</taxon>
        <taxon>Halomonadaceae</taxon>
        <taxon>Chromohalobacter</taxon>
    </lineage>
</organism>
<comment type="similarity">
    <text evidence="1">Belongs to the LysR transcriptional regulatory family.</text>
</comment>
<dbReference type="GO" id="GO:0003700">
    <property type="term" value="F:DNA-binding transcription factor activity"/>
    <property type="evidence" value="ECO:0007669"/>
    <property type="project" value="InterPro"/>
</dbReference>
<keyword evidence="3" id="KW-0238">DNA-binding</keyword>
<proteinExistence type="inferred from homology"/>
<dbReference type="PANTHER" id="PTHR30118">
    <property type="entry name" value="HTH-TYPE TRANSCRIPTIONAL REGULATOR LEUO-RELATED"/>
    <property type="match status" value="1"/>
</dbReference>
<dbReference type="PRINTS" id="PR00039">
    <property type="entry name" value="HTHLYSR"/>
</dbReference>
<dbReference type="PANTHER" id="PTHR30118:SF15">
    <property type="entry name" value="TRANSCRIPTIONAL REGULATORY PROTEIN"/>
    <property type="match status" value="1"/>
</dbReference>
<dbReference type="AlphaFoldDB" id="A0A9X3B5J2"/>
<evidence type="ECO:0000256" key="2">
    <source>
        <dbReference type="ARBA" id="ARBA00023015"/>
    </source>
</evidence>
<dbReference type="SUPFAM" id="SSF53850">
    <property type="entry name" value="Periplasmic binding protein-like II"/>
    <property type="match status" value="1"/>
</dbReference>
<feature type="domain" description="HTH lysR-type" evidence="5">
    <location>
        <begin position="4"/>
        <end position="61"/>
    </location>
</feature>
<name>A0A9X3B5J2_9GAMM</name>
<evidence type="ECO:0000313" key="6">
    <source>
        <dbReference type="EMBL" id="MCT8505348.1"/>
    </source>
</evidence>
<reference evidence="6" key="1">
    <citation type="submission" date="2021-07" db="EMBL/GenBank/DDBJ databases">
        <authorList>
            <person name="Luelf R.H."/>
        </authorList>
    </citation>
    <scope>NUCLEOTIDE SEQUENCE</scope>
    <source>
        <strain evidence="6">TMW 2.2304</strain>
    </source>
</reference>
<evidence type="ECO:0000259" key="5">
    <source>
        <dbReference type="PROSITE" id="PS50931"/>
    </source>
</evidence>
<accession>A0A9X3B5J2</accession>
<dbReference type="Proteomes" id="UP001145353">
    <property type="component" value="Unassembled WGS sequence"/>
</dbReference>
<gene>
    <name evidence="6" type="ORF">KZO87_08150</name>
</gene>
<evidence type="ECO:0000256" key="4">
    <source>
        <dbReference type="ARBA" id="ARBA00023163"/>
    </source>
</evidence>
<dbReference type="Pfam" id="PF00126">
    <property type="entry name" value="HTH_1"/>
    <property type="match status" value="1"/>
</dbReference>
<keyword evidence="7" id="KW-1185">Reference proteome</keyword>
<keyword evidence="2" id="KW-0805">Transcription regulation</keyword>
<reference evidence="6" key="2">
    <citation type="journal article" date="2022" name="Syst. Appl. Microbiol.">
        <title>Chromohalobacter moromii sp. nov., a moderately halophilic bacterium isolated from lupine-based moromi fermentation.</title>
        <authorList>
            <person name="Lulf R.H."/>
            <person name="Hilgarth M."/>
            <person name="Ehrmann M.A."/>
        </authorList>
    </citation>
    <scope>NUCLEOTIDE SEQUENCE</scope>
    <source>
        <strain evidence="6">TMW 2.2304</strain>
    </source>
</reference>
<protein>
    <submittedName>
        <fullName evidence="6">LysR family transcriptional regulator</fullName>
    </submittedName>
</protein>
<evidence type="ECO:0000313" key="7">
    <source>
        <dbReference type="Proteomes" id="UP001145353"/>
    </source>
</evidence>
<dbReference type="SUPFAM" id="SSF46785">
    <property type="entry name" value="Winged helix' DNA-binding domain"/>
    <property type="match status" value="1"/>
</dbReference>
<dbReference type="Gene3D" id="3.40.190.10">
    <property type="entry name" value="Periplasmic binding protein-like II"/>
    <property type="match status" value="2"/>
</dbReference>
<dbReference type="RefSeq" id="WP_248287122.1">
    <property type="nucleotide sequence ID" value="NZ_JAHXCZ010000003.1"/>
</dbReference>
<sequence length="308" mass="34953">MRPIDLNLIRTFVTLYESRSVTLAAHRLNVTQPSVSYSLSRLREIFNDPLFSRTRDGMEPTFLSTQVYASFRHALTQIEHTISDNQHFDPRHSQRRFRLALTDLGETTLLPAILQRMQTLAPHVELEVVPLEIEKINSWFDNKSVDAVVCSRDIMAPSMGRKAIIEERYVCLLSKQHPRIQKTLDMETFTQEHHVVISPSSGHSLAEDILKTHDISRKVSAVVPHFSALPRILENSELLAILPQQIAQIFARAASLQICELPFDVPNVEVTLYWPRHADDSSAQEWFRQTLIEAIAPGHENNGPPGAG</sequence>
<dbReference type="Gene3D" id="1.10.10.10">
    <property type="entry name" value="Winged helix-like DNA-binding domain superfamily/Winged helix DNA-binding domain"/>
    <property type="match status" value="1"/>
</dbReference>
<dbReference type="CDD" id="cd08459">
    <property type="entry name" value="PBP2_DntR_NahR_LinR_like"/>
    <property type="match status" value="1"/>
</dbReference>
<dbReference type="InterPro" id="IPR036390">
    <property type="entry name" value="WH_DNA-bd_sf"/>
</dbReference>
<dbReference type="InterPro" id="IPR036388">
    <property type="entry name" value="WH-like_DNA-bd_sf"/>
</dbReference>
<dbReference type="GO" id="GO:0003677">
    <property type="term" value="F:DNA binding"/>
    <property type="evidence" value="ECO:0007669"/>
    <property type="project" value="UniProtKB-KW"/>
</dbReference>